<dbReference type="OrthoDB" id="21568at2"/>
<dbReference type="Gene3D" id="3.90.79.10">
    <property type="entry name" value="Nucleoside Triphosphate Pyrophosphohydrolase"/>
    <property type="match status" value="1"/>
</dbReference>
<evidence type="ECO:0000256" key="3">
    <source>
        <dbReference type="ARBA" id="ARBA00022801"/>
    </source>
</evidence>
<evidence type="ECO:0000256" key="4">
    <source>
        <dbReference type="RuleBase" id="RU003476"/>
    </source>
</evidence>
<evidence type="ECO:0000256" key="2">
    <source>
        <dbReference type="ARBA" id="ARBA00005582"/>
    </source>
</evidence>
<dbReference type="EMBL" id="BLIN01000005">
    <property type="protein sequence ID" value="GFE07302.1"/>
    <property type="molecule type" value="Genomic_DNA"/>
</dbReference>
<dbReference type="RefSeq" id="WP_159476664.1">
    <property type="nucleotide sequence ID" value="NZ_BAAATH010000005.1"/>
</dbReference>
<dbReference type="PANTHER" id="PTHR43046:SF2">
    <property type="entry name" value="8-OXO-DGTP DIPHOSPHATASE-RELATED"/>
    <property type="match status" value="1"/>
</dbReference>
<protein>
    <recommendedName>
        <fullName evidence="5">Nudix hydrolase domain-containing protein</fullName>
    </recommendedName>
</protein>
<dbReference type="Pfam" id="PF00293">
    <property type="entry name" value="NUDIX"/>
    <property type="match status" value="1"/>
</dbReference>
<proteinExistence type="inferred from homology"/>
<organism evidence="6 7">
    <name type="scientific">Streptomyces caniferus</name>
    <dbReference type="NCBI Taxonomy" id="285557"/>
    <lineage>
        <taxon>Bacteria</taxon>
        <taxon>Bacillati</taxon>
        <taxon>Actinomycetota</taxon>
        <taxon>Actinomycetes</taxon>
        <taxon>Kitasatosporales</taxon>
        <taxon>Streptomycetaceae</taxon>
        <taxon>Streptomyces</taxon>
    </lineage>
</organism>
<evidence type="ECO:0000313" key="7">
    <source>
        <dbReference type="Proteomes" id="UP000435837"/>
    </source>
</evidence>
<dbReference type="GO" id="GO:0016787">
    <property type="term" value="F:hydrolase activity"/>
    <property type="evidence" value="ECO:0007669"/>
    <property type="project" value="UniProtKB-KW"/>
</dbReference>
<dbReference type="Proteomes" id="UP000435837">
    <property type="component" value="Unassembled WGS sequence"/>
</dbReference>
<accession>A0A640S9U6</accession>
<dbReference type="SUPFAM" id="SSF55811">
    <property type="entry name" value="Nudix"/>
    <property type="match status" value="1"/>
</dbReference>
<comment type="cofactor">
    <cofactor evidence="1">
        <name>Mg(2+)</name>
        <dbReference type="ChEBI" id="CHEBI:18420"/>
    </cofactor>
</comment>
<sequence>MDQTQLAEPTSTAAMLLNDNGEYLLHLRDNIPGICHPGTWSMVGGHREGDETLEETIARELREEAGLTVPDLERYMVVTSTGPDGETTHRVQVFLGRWNGDADALPVTEGIMVRFFPHDLTERLVTCPATAEVLRAHRSGSNRPAPAPAQNDSL</sequence>
<feature type="domain" description="Nudix hydrolase" evidence="5">
    <location>
        <begin position="7"/>
        <end position="138"/>
    </location>
</feature>
<dbReference type="PROSITE" id="PS00893">
    <property type="entry name" value="NUDIX_BOX"/>
    <property type="match status" value="1"/>
</dbReference>
<evidence type="ECO:0000259" key="5">
    <source>
        <dbReference type="PROSITE" id="PS51462"/>
    </source>
</evidence>
<dbReference type="GeneID" id="96633100"/>
<dbReference type="PROSITE" id="PS51462">
    <property type="entry name" value="NUDIX"/>
    <property type="match status" value="1"/>
</dbReference>
<dbReference type="InterPro" id="IPR015797">
    <property type="entry name" value="NUDIX_hydrolase-like_dom_sf"/>
</dbReference>
<dbReference type="AlphaFoldDB" id="A0A640S9U6"/>
<evidence type="ECO:0000313" key="6">
    <source>
        <dbReference type="EMBL" id="GFE07302.1"/>
    </source>
</evidence>
<reference evidence="6 7" key="1">
    <citation type="submission" date="2019-12" db="EMBL/GenBank/DDBJ databases">
        <title>Whole genome shotgun sequence of Streptomyces caniferus NBRC 15389.</title>
        <authorList>
            <person name="Ichikawa N."/>
            <person name="Kimura A."/>
            <person name="Kitahashi Y."/>
            <person name="Komaki H."/>
            <person name="Tamura T."/>
        </authorList>
    </citation>
    <scope>NUCLEOTIDE SEQUENCE [LARGE SCALE GENOMIC DNA]</scope>
    <source>
        <strain evidence="6 7">NBRC 15389</strain>
    </source>
</reference>
<comment type="caution">
    <text evidence="6">The sequence shown here is derived from an EMBL/GenBank/DDBJ whole genome shotgun (WGS) entry which is preliminary data.</text>
</comment>
<dbReference type="InterPro" id="IPR020084">
    <property type="entry name" value="NUDIX_hydrolase_CS"/>
</dbReference>
<gene>
    <name evidence="6" type="ORF">Scani_35700</name>
</gene>
<dbReference type="InterPro" id="IPR000086">
    <property type="entry name" value="NUDIX_hydrolase_dom"/>
</dbReference>
<evidence type="ECO:0000256" key="1">
    <source>
        <dbReference type="ARBA" id="ARBA00001946"/>
    </source>
</evidence>
<dbReference type="PRINTS" id="PR00502">
    <property type="entry name" value="NUDIXFAMILY"/>
</dbReference>
<comment type="similarity">
    <text evidence="2 4">Belongs to the Nudix hydrolase family.</text>
</comment>
<dbReference type="PANTHER" id="PTHR43046">
    <property type="entry name" value="GDP-MANNOSE MANNOSYL HYDROLASE"/>
    <property type="match status" value="1"/>
</dbReference>
<dbReference type="CDD" id="cd18882">
    <property type="entry name" value="NUDIX_Hydrolase"/>
    <property type="match status" value="1"/>
</dbReference>
<name>A0A640S9U6_9ACTN</name>
<keyword evidence="3 4" id="KW-0378">Hydrolase</keyword>
<dbReference type="InterPro" id="IPR020476">
    <property type="entry name" value="Nudix_hydrolase"/>
</dbReference>